<dbReference type="Pfam" id="PF13414">
    <property type="entry name" value="TPR_11"/>
    <property type="match status" value="1"/>
</dbReference>
<dbReference type="InterPro" id="IPR011990">
    <property type="entry name" value="TPR-like_helical_dom_sf"/>
</dbReference>
<comment type="caution">
    <text evidence="6">The sequence shown here is derived from an EMBL/GenBank/DDBJ whole genome shotgun (WGS) entry which is preliminary data.</text>
</comment>
<dbReference type="Gene3D" id="1.25.40.10">
    <property type="entry name" value="Tetratricopeptide repeat domain"/>
    <property type="match status" value="2"/>
</dbReference>
<dbReference type="RefSeq" id="WP_007064288.1">
    <property type="nucleotide sequence ID" value="NZ_ACVI01000217.1"/>
</dbReference>
<dbReference type="InterPro" id="IPR003390">
    <property type="entry name" value="DNA_integrity_scan_DisA_N"/>
</dbReference>
<accession>C6Q2Y7</accession>
<evidence type="ECO:0000313" key="7">
    <source>
        <dbReference type="Proteomes" id="UP000004198"/>
    </source>
</evidence>
<organism evidence="6 7">
    <name type="scientific">Clostridium carboxidivorans P7</name>
    <dbReference type="NCBI Taxonomy" id="536227"/>
    <lineage>
        <taxon>Bacteria</taxon>
        <taxon>Bacillati</taxon>
        <taxon>Bacillota</taxon>
        <taxon>Clostridia</taxon>
        <taxon>Eubacteriales</taxon>
        <taxon>Clostridiaceae</taxon>
        <taxon>Clostridium</taxon>
    </lineage>
</organism>
<keyword evidence="4" id="KW-0175">Coiled coil</keyword>
<dbReference type="OrthoDB" id="5569081at2"/>
<dbReference type="PROSITE" id="PS51794">
    <property type="entry name" value="DAC"/>
    <property type="match status" value="1"/>
</dbReference>
<protein>
    <submittedName>
        <fullName evidence="6">Tetratricopeptide TPR_2 repeat protein</fullName>
    </submittedName>
</protein>
<dbReference type="SUPFAM" id="SSF48452">
    <property type="entry name" value="TPR-like"/>
    <property type="match status" value="1"/>
</dbReference>
<dbReference type="InterPro" id="IPR036888">
    <property type="entry name" value="DNA_integrity_DisA_N_sf"/>
</dbReference>
<dbReference type="PANTHER" id="PTHR44943:SF4">
    <property type="entry name" value="TPR REPEAT-CONTAINING PROTEIN MJ0798"/>
    <property type="match status" value="1"/>
</dbReference>
<dbReference type="eggNOG" id="COG0457">
    <property type="taxonomic scope" value="Bacteria"/>
</dbReference>
<dbReference type="STRING" id="536227.Ccar_13895"/>
<evidence type="ECO:0000313" key="6">
    <source>
        <dbReference type="EMBL" id="EET84143.1"/>
    </source>
</evidence>
<gene>
    <name evidence="6" type="ORF">CcarbDRAFT_5406</name>
</gene>
<dbReference type="Pfam" id="PF00515">
    <property type="entry name" value="TPR_1"/>
    <property type="match status" value="1"/>
</dbReference>
<dbReference type="Gene3D" id="3.40.1700.10">
    <property type="entry name" value="DNA integrity scanning protein, DisA, N-terminal domain"/>
    <property type="match status" value="1"/>
</dbReference>
<dbReference type="SMART" id="SM00028">
    <property type="entry name" value="TPR"/>
    <property type="match status" value="3"/>
</dbReference>
<name>C6Q2Y7_9CLOT</name>
<dbReference type="Pfam" id="PF02457">
    <property type="entry name" value="DAC"/>
    <property type="match status" value="1"/>
</dbReference>
<dbReference type="PANTHER" id="PTHR44943">
    <property type="entry name" value="CELLULOSE SYNTHASE OPERON PROTEIN C"/>
    <property type="match status" value="1"/>
</dbReference>
<sequence>MDEFFKDDEDNLDDKYLNVDDYLTIKTRDYIKKVFSSVCAEKREDKFDCLKNSLFEETNNISTLTYEGIDVCAKVAIMNKNLADKYVNYYIKLDKSITFDEHRKVRKLLQTSDKDTYLIGDNEKIYGLGKFTELSKLQLQLEKSTPIFIFDFTGRFEHRINFIFITNQIINKNDNTEITECAVNEKFLVNIKNGKPNLIENRYSESTLESALKKAFNNDFKESELEEKINSLKKIVGYAKNQRHGTTLVITTPKLAKSETKELINQSIKIKEKSLINEDCLEDLMYKITNMDGAICIDINSCLYAIGVILDGIVDKNHGDSSIGSRYNSAIKYSLKENLTGNCIIVVISEDGMVDIIYKGDKYDNIIKQVNEFFDEVTKLYNNENYEAALSKLNEILELDATSAEAYSKKGVVLYTLEKKEDAIKCYNLAIKCNPNLSKAYYNKGIALYDLEQNEESIECYDLAIKFTPDYASAYNNKGYALSALERNEEAEECYKIANELKQKLKEDNSTNNEDENNNK</sequence>
<feature type="coiled-coil region" evidence="4">
    <location>
        <begin position="488"/>
        <end position="518"/>
    </location>
</feature>
<dbReference type="EMBL" id="ACVI01000217">
    <property type="protein sequence ID" value="EET84143.1"/>
    <property type="molecule type" value="Genomic_DNA"/>
</dbReference>
<feature type="repeat" description="TPR" evidence="3">
    <location>
        <begin position="438"/>
        <end position="471"/>
    </location>
</feature>
<evidence type="ECO:0000259" key="5">
    <source>
        <dbReference type="PROSITE" id="PS51794"/>
    </source>
</evidence>
<reference evidence="6 7" key="1">
    <citation type="submission" date="2009-06" db="EMBL/GenBank/DDBJ databases">
        <title>The draft genome of Clostridium carboxidivorans P7.</title>
        <authorList>
            <consortium name="US DOE Joint Genome Institute (JGI-PGF)"/>
            <person name="Lucas S."/>
            <person name="Copeland A."/>
            <person name="Lapidus A."/>
            <person name="Glavina del Rio T."/>
            <person name="Tice H."/>
            <person name="Bruce D."/>
            <person name="Goodwin L."/>
            <person name="Pitluck S."/>
            <person name="Larimer F."/>
            <person name="Land M.L."/>
            <person name="Hauser L."/>
            <person name="Hemme C.L."/>
        </authorList>
    </citation>
    <scope>NUCLEOTIDE SEQUENCE [LARGE SCALE GENOMIC DNA]</scope>
    <source>
        <strain evidence="6 7">P7</strain>
    </source>
</reference>
<dbReference type="InterPro" id="IPR019734">
    <property type="entry name" value="TPR_rpt"/>
</dbReference>
<dbReference type="InterPro" id="IPR048555">
    <property type="entry name" value="DACNH"/>
</dbReference>
<evidence type="ECO:0000256" key="3">
    <source>
        <dbReference type="PROSITE-ProRule" id="PRU00339"/>
    </source>
</evidence>
<keyword evidence="7" id="KW-1185">Reference proteome</keyword>
<feature type="domain" description="DAC" evidence="5">
    <location>
        <begin position="209"/>
        <end position="369"/>
    </location>
</feature>
<keyword evidence="1" id="KW-0677">Repeat</keyword>
<feature type="repeat" description="TPR" evidence="3">
    <location>
        <begin position="404"/>
        <end position="437"/>
    </location>
</feature>
<dbReference type="SUPFAM" id="SSF143597">
    <property type="entry name" value="YojJ-like"/>
    <property type="match status" value="1"/>
</dbReference>
<keyword evidence="2 3" id="KW-0802">TPR repeat</keyword>
<dbReference type="AlphaFoldDB" id="C6Q2Y7"/>
<evidence type="ECO:0000256" key="4">
    <source>
        <dbReference type="SAM" id="Coils"/>
    </source>
</evidence>
<dbReference type="Proteomes" id="UP000004198">
    <property type="component" value="Unassembled WGS sequence"/>
</dbReference>
<dbReference type="InterPro" id="IPR051685">
    <property type="entry name" value="Ycf3/AcsC/BcsC/TPR_MFPF"/>
</dbReference>
<dbReference type="PROSITE" id="PS50005">
    <property type="entry name" value="TPR"/>
    <property type="match status" value="2"/>
</dbReference>
<proteinExistence type="predicted"/>
<dbReference type="Pfam" id="PF21750">
    <property type="entry name" value="DACNH"/>
    <property type="match status" value="1"/>
</dbReference>
<evidence type="ECO:0000256" key="2">
    <source>
        <dbReference type="ARBA" id="ARBA00022803"/>
    </source>
</evidence>
<evidence type="ECO:0000256" key="1">
    <source>
        <dbReference type="ARBA" id="ARBA00022737"/>
    </source>
</evidence>